<feature type="region of interest" description="Disordered" evidence="1">
    <location>
        <begin position="25"/>
        <end position="44"/>
    </location>
</feature>
<name>A0AAN9GPD4_9CAEN</name>
<gene>
    <name evidence="3" type="ORF">V1264_001694</name>
</gene>
<keyword evidence="4" id="KW-1185">Reference proteome</keyword>
<evidence type="ECO:0000313" key="4">
    <source>
        <dbReference type="Proteomes" id="UP001374579"/>
    </source>
</evidence>
<comment type="caution">
    <text evidence="3">The sequence shown here is derived from an EMBL/GenBank/DDBJ whole genome shotgun (WGS) entry which is preliminary data.</text>
</comment>
<reference evidence="3 4" key="1">
    <citation type="submission" date="2024-02" db="EMBL/GenBank/DDBJ databases">
        <title>Chromosome-scale genome assembly of the rough periwinkle Littorina saxatilis.</title>
        <authorList>
            <person name="De Jode A."/>
            <person name="Faria R."/>
            <person name="Formenti G."/>
            <person name="Sims Y."/>
            <person name="Smith T.P."/>
            <person name="Tracey A."/>
            <person name="Wood J.M.D."/>
            <person name="Zagrodzka Z.B."/>
            <person name="Johannesson K."/>
            <person name="Butlin R.K."/>
            <person name="Leder E.H."/>
        </authorList>
    </citation>
    <scope>NUCLEOTIDE SEQUENCE [LARGE SCALE GENOMIC DNA]</scope>
    <source>
        <strain evidence="3">Snail1</strain>
        <tissue evidence="3">Muscle</tissue>
    </source>
</reference>
<feature type="signal peptide" evidence="2">
    <location>
        <begin position="1"/>
        <end position="22"/>
    </location>
</feature>
<evidence type="ECO:0000256" key="1">
    <source>
        <dbReference type="SAM" id="MobiDB-lite"/>
    </source>
</evidence>
<protein>
    <submittedName>
        <fullName evidence="3">Uncharacterized protein</fullName>
    </submittedName>
</protein>
<dbReference type="Proteomes" id="UP001374579">
    <property type="component" value="Unassembled WGS sequence"/>
</dbReference>
<dbReference type="AlphaFoldDB" id="A0AAN9GPD4"/>
<proteinExistence type="predicted"/>
<sequence length="206" mass="22132">MKQIDSSTLVLLLLGLAYHVSTLPPPTTTTTTTTTPTPQVEDGVAVGSSGGGSGYACILCERFFGPYYDPMLQHKMTVMANVIDSVCDTAVPAVEQCKRDTQLQLCLHESASPWLPTFNFFCRHKAVVKASTACWANGYSGGMLGCLNAYIAEGPTVGACQALRNMLTCVSNMMHQIPQCSADATAFSLDYLKFAGQYTCPDRSYA</sequence>
<dbReference type="EMBL" id="JBAMIC010000001">
    <property type="protein sequence ID" value="KAK7115908.1"/>
    <property type="molecule type" value="Genomic_DNA"/>
</dbReference>
<evidence type="ECO:0000256" key="2">
    <source>
        <dbReference type="SAM" id="SignalP"/>
    </source>
</evidence>
<organism evidence="3 4">
    <name type="scientific">Littorina saxatilis</name>
    <dbReference type="NCBI Taxonomy" id="31220"/>
    <lineage>
        <taxon>Eukaryota</taxon>
        <taxon>Metazoa</taxon>
        <taxon>Spiralia</taxon>
        <taxon>Lophotrochozoa</taxon>
        <taxon>Mollusca</taxon>
        <taxon>Gastropoda</taxon>
        <taxon>Caenogastropoda</taxon>
        <taxon>Littorinimorpha</taxon>
        <taxon>Littorinoidea</taxon>
        <taxon>Littorinidae</taxon>
        <taxon>Littorina</taxon>
    </lineage>
</organism>
<accession>A0AAN9GPD4</accession>
<feature type="compositionally biased region" description="Low complexity" evidence="1">
    <location>
        <begin position="28"/>
        <end position="38"/>
    </location>
</feature>
<feature type="chain" id="PRO_5043030751" evidence="2">
    <location>
        <begin position="23"/>
        <end position="206"/>
    </location>
</feature>
<evidence type="ECO:0000313" key="3">
    <source>
        <dbReference type="EMBL" id="KAK7115908.1"/>
    </source>
</evidence>
<keyword evidence="2" id="KW-0732">Signal</keyword>